<dbReference type="AlphaFoldDB" id="A0A7T3RD17"/>
<keyword evidence="1" id="KW-0812">Transmembrane</keyword>
<feature type="transmembrane region" description="Helical" evidence="1">
    <location>
        <begin position="45"/>
        <end position="65"/>
    </location>
</feature>
<evidence type="ECO:0000256" key="1">
    <source>
        <dbReference type="SAM" id="Phobius"/>
    </source>
</evidence>
<feature type="transmembrane region" description="Helical" evidence="1">
    <location>
        <begin position="133"/>
        <end position="152"/>
    </location>
</feature>
<evidence type="ECO:0000313" key="4">
    <source>
        <dbReference type="Proteomes" id="UP000595224"/>
    </source>
</evidence>
<dbReference type="PANTHER" id="PTHR22911:SF79">
    <property type="entry name" value="MOBA-LIKE NTP TRANSFERASE DOMAIN-CONTAINING PROTEIN"/>
    <property type="match status" value="1"/>
</dbReference>
<feature type="domain" description="EamA" evidence="2">
    <location>
        <begin position="161"/>
        <end position="294"/>
    </location>
</feature>
<feature type="transmembrane region" description="Helical" evidence="1">
    <location>
        <begin position="277"/>
        <end position="295"/>
    </location>
</feature>
<feature type="transmembrane region" description="Helical" evidence="1">
    <location>
        <begin position="12"/>
        <end position="33"/>
    </location>
</feature>
<feature type="transmembrane region" description="Helical" evidence="1">
    <location>
        <begin position="252"/>
        <end position="271"/>
    </location>
</feature>
<dbReference type="KEGG" id="tper:IWA51_11500"/>
<feature type="transmembrane region" description="Helical" evidence="1">
    <location>
        <begin position="77"/>
        <end position="100"/>
    </location>
</feature>
<gene>
    <name evidence="3" type="ORF">IWA51_11500</name>
</gene>
<dbReference type="InterPro" id="IPR037185">
    <property type="entry name" value="EmrE-like"/>
</dbReference>
<feature type="transmembrane region" description="Helical" evidence="1">
    <location>
        <begin position="164"/>
        <end position="184"/>
    </location>
</feature>
<keyword evidence="1" id="KW-1133">Transmembrane helix</keyword>
<name>A0A7T3RD17_9SPIR</name>
<dbReference type="InterPro" id="IPR000620">
    <property type="entry name" value="EamA_dom"/>
</dbReference>
<sequence>MDTSKNTIDSKKIIYSFCVIAAGILWGTMSIFVRSLSFLGFSSRQIMLMRSLLASGILAAVIALKNPALFKIHLRDIWIFIGSGILSMAFFSVCYFSTIIECGASVAVVLLYTSPVFVLILSAIFFKEKITFLKAAALVITFAGCVFVAGIFGSGTSVSPKGFFVGLLSGLGYGLYSIFGRVALKKYEPLTVTFYSLLFASVAMIPLSSPVELAGAMSVRSFLFFLGTAVFCTLLPFLLYTFGLSGLEAGRAAIFATVEPLVGTLIGIFLWKESAGFFKLLGIAMIFAAIILASLPERKSGN</sequence>
<dbReference type="SUPFAM" id="SSF103481">
    <property type="entry name" value="Multidrug resistance efflux transporter EmrE"/>
    <property type="match status" value="2"/>
</dbReference>
<dbReference type="Pfam" id="PF00892">
    <property type="entry name" value="EamA"/>
    <property type="match status" value="2"/>
</dbReference>
<dbReference type="Proteomes" id="UP000595224">
    <property type="component" value="Chromosome"/>
</dbReference>
<keyword evidence="4" id="KW-1185">Reference proteome</keyword>
<feature type="domain" description="EamA" evidence="2">
    <location>
        <begin position="17"/>
        <end position="148"/>
    </location>
</feature>
<evidence type="ECO:0000259" key="2">
    <source>
        <dbReference type="Pfam" id="PF00892"/>
    </source>
</evidence>
<dbReference type="EMBL" id="CP064936">
    <property type="protein sequence ID" value="QQA00862.1"/>
    <property type="molecule type" value="Genomic_DNA"/>
</dbReference>
<keyword evidence="1" id="KW-0472">Membrane</keyword>
<dbReference type="RefSeq" id="WP_198442525.1">
    <property type="nucleotide sequence ID" value="NZ_CBCSHE010000005.1"/>
</dbReference>
<dbReference type="Gene3D" id="1.10.3730.20">
    <property type="match status" value="1"/>
</dbReference>
<protein>
    <submittedName>
        <fullName evidence="3">EamA family transporter</fullName>
    </submittedName>
</protein>
<dbReference type="GO" id="GO:0016020">
    <property type="term" value="C:membrane"/>
    <property type="evidence" value="ECO:0007669"/>
    <property type="project" value="InterPro"/>
</dbReference>
<feature type="transmembrane region" description="Helical" evidence="1">
    <location>
        <begin position="221"/>
        <end position="240"/>
    </location>
</feature>
<reference evidence="3 4" key="1">
    <citation type="submission" date="2020-11" db="EMBL/GenBank/DDBJ databases">
        <title>Treponema Peruensis nv. sp., first commensal Treponema isolated from human feces.</title>
        <authorList>
            <person name="Belkhou C."/>
            <person name="Raes J."/>
        </authorList>
    </citation>
    <scope>NUCLEOTIDE SEQUENCE [LARGE SCALE GENOMIC DNA]</scope>
    <source>
        <strain evidence="3 4">RCC2812</strain>
    </source>
</reference>
<accession>A0A7T3RD17</accession>
<evidence type="ECO:0000313" key="3">
    <source>
        <dbReference type="EMBL" id="QQA00862.1"/>
    </source>
</evidence>
<organism evidence="3 4">
    <name type="scientific">Treponema peruense</name>
    <dbReference type="NCBI Taxonomy" id="2787628"/>
    <lineage>
        <taxon>Bacteria</taxon>
        <taxon>Pseudomonadati</taxon>
        <taxon>Spirochaetota</taxon>
        <taxon>Spirochaetia</taxon>
        <taxon>Spirochaetales</taxon>
        <taxon>Treponemataceae</taxon>
        <taxon>Treponema</taxon>
    </lineage>
</organism>
<proteinExistence type="predicted"/>
<feature type="transmembrane region" description="Helical" evidence="1">
    <location>
        <begin position="106"/>
        <end position="126"/>
    </location>
</feature>
<dbReference type="PANTHER" id="PTHR22911">
    <property type="entry name" value="ACYL-MALONYL CONDENSING ENZYME-RELATED"/>
    <property type="match status" value="1"/>
</dbReference>
<feature type="transmembrane region" description="Helical" evidence="1">
    <location>
        <begin position="191"/>
        <end position="209"/>
    </location>
</feature>